<organism evidence="3 4">
    <name type="scientific">Chitinophaga qingshengii</name>
    <dbReference type="NCBI Taxonomy" id="1569794"/>
    <lineage>
        <taxon>Bacteria</taxon>
        <taxon>Pseudomonadati</taxon>
        <taxon>Bacteroidota</taxon>
        <taxon>Chitinophagia</taxon>
        <taxon>Chitinophagales</taxon>
        <taxon>Chitinophagaceae</taxon>
        <taxon>Chitinophaga</taxon>
    </lineage>
</organism>
<gene>
    <name evidence="3" type="ORF">ICL07_06450</name>
</gene>
<evidence type="ECO:0000313" key="4">
    <source>
        <dbReference type="Proteomes" id="UP000659124"/>
    </source>
</evidence>
<name>A0ABR7TK25_9BACT</name>
<feature type="transmembrane region" description="Helical" evidence="1">
    <location>
        <begin position="138"/>
        <end position="160"/>
    </location>
</feature>
<proteinExistence type="predicted"/>
<reference evidence="3 4" key="1">
    <citation type="submission" date="2020-09" db="EMBL/GenBank/DDBJ databases">
        <title>Genome sequences of type strains of Chitinophaga qingshengii and Chitinophaga varians.</title>
        <authorList>
            <person name="Kittiwongwattana C."/>
        </authorList>
    </citation>
    <scope>NUCLEOTIDE SEQUENCE [LARGE SCALE GENOMIC DNA]</scope>
    <source>
        <strain evidence="3 4">JCM 30026</strain>
    </source>
</reference>
<keyword evidence="1" id="KW-1133">Transmembrane helix</keyword>
<dbReference type="Proteomes" id="UP000659124">
    <property type="component" value="Unassembled WGS sequence"/>
</dbReference>
<keyword evidence="1" id="KW-0812">Transmembrane</keyword>
<feature type="transmembrane region" description="Helical" evidence="1">
    <location>
        <begin position="50"/>
        <end position="75"/>
    </location>
</feature>
<keyword evidence="3" id="KW-0645">Protease</keyword>
<protein>
    <submittedName>
        <fullName evidence="3">CPBP family intramembrane metalloprotease</fullName>
    </submittedName>
</protein>
<dbReference type="GO" id="GO:0008237">
    <property type="term" value="F:metallopeptidase activity"/>
    <property type="evidence" value="ECO:0007669"/>
    <property type="project" value="UniProtKB-KW"/>
</dbReference>
<dbReference type="InterPro" id="IPR003675">
    <property type="entry name" value="Rce1/LyrA-like_dom"/>
</dbReference>
<accession>A0ABR7TK25</accession>
<comment type="caution">
    <text evidence="3">The sequence shown here is derived from an EMBL/GenBank/DDBJ whole genome shotgun (WGS) entry which is preliminary data.</text>
</comment>
<evidence type="ECO:0000256" key="1">
    <source>
        <dbReference type="SAM" id="Phobius"/>
    </source>
</evidence>
<dbReference type="RefSeq" id="WP_188087097.1">
    <property type="nucleotide sequence ID" value="NZ_JACVFC010000001.1"/>
</dbReference>
<keyword evidence="3" id="KW-0378">Hydrolase</keyword>
<keyword evidence="3" id="KW-0482">Metalloprotease</keyword>
<feature type="transmembrane region" description="Helical" evidence="1">
    <location>
        <begin position="12"/>
        <end position="30"/>
    </location>
</feature>
<sequence length="161" mass="18581">MHDANPMPQRKIDFRFILICTLISFSYAFLMDYAFSFLQQDIGGFKPKSVAEAIFMAVILAPPIETFICQALPYAIIGIFRERLQHWFKHTYIILSALFFAFGHTYSNGYVLTMYVPGIVLAYSYVHSKEQYRPAFTTTMLIHLLYNGLALLWNYCIAGAY</sequence>
<dbReference type="Pfam" id="PF02517">
    <property type="entry name" value="Rce1-like"/>
    <property type="match status" value="1"/>
</dbReference>
<evidence type="ECO:0000313" key="3">
    <source>
        <dbReference type="EMBL" id="MBC9930010.1"/>
    </source>
</evidence>
<dbReference type="EMBL" id="JACVFC010000001">
    <property type="protein sequence ID" value="MBC9930010.1"/>
    <property type="molecule type" value="Genomic_DNA"/>
</dbReference>
<keyword evidence="1" id="KW-0472">Membrane</keyword>
<keyword evidence="4" id="KW-1185">Reference proteome</keyword>
<evidence type="ECO:0000259" key="2">
    <source>
        <dbReference type="Pfam" id="PF02517"/>
    </source>
</evidence>
<feature type="domain" description="CAAX prenyl protease 2/Lysostaphin resistance protein A-like" evidence="2">
    <location>
        <begin position="53"/>
        <end position="148"/>
    </location>
</feature>